<keyword evidence="5" id="KW-0804">Transcription</keyword>
<dbReference type="Proteomes" id="UP000441925">
    <property type="component" value="Unassembled WGS sequence"/>
</dbReference>
<keyword evidence="1" id="KW-0808">Transferase</keyword>
<evidence type="ECO:0000256" key="4">
    <source>
        <dbReference type="ARBA" id="ARBA00023159"/>
    </source>
</evidence>
<dbReference type="Gene3D" id="3.40.930.10">
    <property type="entry name" value="Mannitol-specific EII, Chain A"/>
    <property type="match status" value="1"/>
</dbReference>
<dbReference type="Gene3D" id="3.40.50.2300">
    <property type="match status" value="1"/>
</dbReference>
<dbReference type="GO" id="GO:0006355">
    <property type="term" value="P:regulation of DNA-templated transcription"/>
    <property type="evidence" value="ECO:0007669"/>
    <property type="project" value="InterPro"/>
</dbReference>
<evidence type="ECO:0000313" key="9">
    <source>
        <dbReference type="EMBL" id="MSS77860.1"/>
    </source>
</evidence>
<gene>
    <name evidence="9" type="ORF">FYJ26_05430</name>
</gene>
<dbReference type="RefSeq" id="WP_154540425.1">
    <property type="nucleotide sequence ID" value="NZ_VULQ01000005.1"/>
</dbReference>
<keyword evidence="4" id="KW-0010">Activator</keyword>
<dbReference type="InterPro" id="IPR050661">
    <property type="entry name" value="BglG_antiterminators"/>
</dbReference>
<dbReference type="PROSITE" id="PS51094">
    <property type="entry name" value="PTS_EIIA_TYPE_2"/>
    <property type="match status" value="1"/>
</dbReference>
<dbReference type="PANTHER" id="PTHR30185:SF13">
    <property type="entry name" value="LICABCH OPERON REGULATOR-RELATED"/>
    <property type="match status" value="1"/>
</dbReference>
<sequence>MIETRLKQIFDYLTSDYDYHTSMEIGEIMELSSKTIRKEINLLNSKIKDKGAIIESKTGKGYLFKILDEKKFKNFLKNDWYKYAYFQEESGDKELRYENILRMFLFSSSYIKQHELAENFHVSESQINKDLPIIRDTLKDYNLELVSKPYYGMRIEGSEKNIRLAIKNEIGEDPSLFDDDENKVLFNKIQDIVDELDFGEDYYMPYVNFKNLVIHIYISILRIRQKKYIKLSKEMEKKVVSYEEFKIANKIVKELQGKLEITIPKEELVYITMHLIAKNIVKDQEKISSDILKLSQDIIDEIYKVTKYDFRENIELYFALAIHLGPLINRIKYGFNMKNPILSDIKENKISFIIASVGANVINNKYRTRLSEDEIGYIALHIMAAIESSSNKNKNILIVCGSGNSSAQIMKAQLKKQFEKNIEKITITDLRNLKRYKLDNYDFIISSVDLDINTKTPIVYVDILFTKNDLYNIKNAFKKDNLDCIYKIFKKSVLINDSNIKTKDQVLLKIAKIIKLKSGIDIDKSLGQMIQREEMGATEYEKMIAIPHILQTTKADTFLIIISLDSPIIWDRLEVKLIVSLVLNEKAKDLNIFYDYLGRFLDNEKSIDRASKIDNIKEFMEIFIDKEQ</sequence>
<organism evidence="9 10">
    <name type="scientific">Anaerococcus porci</name>
    <dbReference type="NCBI Taxonomy" id="2652269"/>
    <lineage>
        <taxon>Bacteria</taxon>
        <taxon>Bacillati</taxon>
        <taxon>Bacillota</taxon>
        <taxon>Tissierellia</taxon>
        <taxon>Tissierellales</taxon>
        <taxon>Peptoniphilaceae</taxon>
        <taxon>Anaerococcus</taxon>
    </lineage>
</organism>
<dbReference type="GO" id="GO:0009401">
    <property type="term" value="P:phosphoenolpyruvate-dependent sugar phosphotransferase system"/>
    <property type="evidence" value="ECO:0007669"/>
    <property type="project" value="InterPro"/>
</dbReference>
<dbReference type="Pfam" id="PF05043">
    <property type="entry name" value="Mga"/>
    <property type="match status" value="1"/>
</dbReference>
<evidence type="ECO:0000256" key="2">
    <source>
        <dbReference type="ARBA" id="ARBA00022737"/>
    </source>
</evidence>
<dbReference type="PROSITE" id="PS51372">
    <property type="entry name" value="PRD_2"/>
    <property type="match status" value="2"/>
</dbReference>
<dbReference type="InterPro" id="IPR036095">
    <property type="entry name" value="PTS_EIIB-like_sf"/>
</dbReference>
<evidence type="ECO:0000313" key="10">
    <source>
        <dbReference type="Proteomes" id="UP000441925"/>
    </source>
</evidence>
<evidence type="ECO:0000259" key="7">
    <source>
        <dbReference type="PROSITE" id="PS51099"/>
    </source>
</evidence>
<dbReference type="PANTHER" id="PTHR30185">
    <property type="entry name" value="CRYPTIC BETA-GLUCOSIDE BGL OPERON ANTITERMINATOR"/>
    <property type="match status" value="1"/>
</dbReference>
<dbReference type="Gene3D" id="1.10.10.10">
    <property type="entry name" value="Winged helix-like DNA-binding domain superfamily/Winged helix DNA-binding domain"/>
    <property type="match status" value="2"/>
</dbReference>
<evidence type="ECO:0000256" key="3">
    <source>
        <dbReference type="ARBA" id="ARBA00023015"/>
    </source>
</evidence>
<dbReference type="SUPFAM" id="SSF52794">
    <property type="entry name" value="PTS system IIB component-like"/>
    <property type="match status" value="1"/>
</dbReference>
<dbReference type="Pfam" id="PF00874">
    <property type="entry name" value="PRD"/>
    <property type="match status" value="2"/>
</dbReference>
<reference evidence="9 10" key="1">
    <citation type="submission" date="2019-08" db="EMBL/GenBank/DDBJ databases">
        <title>In-depth cultivation of the pig gut microbiome towards novel bacterial diversity and tailored functional studies.</title>
        <authorList>
            <person name="Wylensek D."/>
            <person name="Hitch T.C.A."/>
            <person name="Clavel T."/>
        </authorList>
    </citation>
    <scope>NUCLEOTIDE SEQUENCE [LARGE SCALE GENOMIC DNA]</scope>
    <source>
        <strain evidence="9 10">WCA-380-WT-2B</strain>
    </source>
</reference>
<dbReference type="GO" id="GO:0008982">
    <property type="term" value="F:protein-N(PI)-phosphohistidine-sugar phosphotransferase activity"/>
    <property type="evidence" value="ECO:0007669"/>
    <property type="project" value="InterPro"/>
</dbReference>
<dbReference type="InterPro" id="IPR003501">
    <property type="entry name" value="PTS_EIIB_2/3"/>
</dbReference>
<dbReference type="InterPro" id="IPR011608">
    <property type="entry name" value="PRD"/>
</dbReference>
<comment type="caution">
    <text evidence="9">The sequence shown here is derived from an EMBL/GenBank/DDBJ whole genome shotgun (WGS) entry which is preliminary data.</text>
</comment>
<keyword evidence="2" id="KW-0677">Repeat</keyword>
<dbReference type="Pfam" id="PF00359">
    <property type="entry name" value="PTS_EIIA_2"/>
    <property type="match status" value="1"/>
</dbReference>
<dbReference type="InterPro" id="IPR013196">
    <property type="entry name" value="HTH_11"/>
</dbReference>
<evidence type="ECO:0000256" key="1">
    <source>
        <dbReference type="ARBA" id="ARBA00022679"/>
    </source>
</evidence>
<keyword evidence="3" id="KW-0805">Transcription regulation</keyword>
<dbReference type="PROSITE" id="PS51099">
    <property type="entry name" value="PTS_EIIB_TYPE_2"/>
    <property type="match status" value="1"/>
</dbReference>
<keyword evidence="10" id="KW-1185">Reference proteome</keyword>
<dbReference type="Pfam" id="PF08279">
    <property type="entry name" value="HTH_11"/>
    <property type="match status" value="1"/>
</dbReference>
<evidence type="ECO:0000259" key="6">
    <source>
        <dbReference type="PROSITE" id="PS51094"/>
    </source>
</evidence>
<feature type="domain" description="PRD" evidence="8">
    <location>
        <begin position="286"/>
        <end position="392"/>
    </location>
</feature>
<dbReference type="SUPFAM" id="SSF55804">
    <property type="entry name" value="Phoshotransferase/anion transport protein"/>
    <property type="match status" value="1"/>
</dbReference>
<dbReference type="InterPro" id="IPR002178">
    <property type="entry name" value="PTS_EIIA_type-2_dom"/>
</dbReference>
<dbReference type="Pfam" id="PF02302">
    <property type="entry name" value="PTS_IIB"/>
    <property type="match status" value="1"/>
</dbReference>
<proteinExistence type="predicted"/>
<dbReference type="InterPro" id="IPR016152">
    <property type="entry name" value="PTrfase/Anion_transptr"/>
</dbReference>
<protein>
    <submittedName>
        <fullName evidence="9">Transcription antiterminator</fullName>
    </submittedName>
</protein>
<accession>A0A6N7VEK8</accession>
<dbReference type="CDD" id="cd05568">
    <property type="entry name" value="PTS_IIB_bgl_like"/>
    <property type="match status" value="1"/>
</dbReference>
<evidence type="ECO:0000256" key="5">
    <source>
        <dbReference type="ARBA" id="ARBA00023163"/>
    </source>
</evidence>
<dbReference type="InterPro" id="IPR036388">
    <property type="entry name" value="WH-like_DNA-bd_sf"/>
</dbReference>
<feature type="domain" description="PRD" evidence="8">
    <location>
        <begin position="180"/>
        <end position="285"/>
    </location>
</feature>
<dbReference type="EMBL" id="VULQ01000005">
    <property type="protein sequence ID" value="MSS77860.1"/>
    <property type="molecule type" value="Genomic_DNA"/>
</dbReference>
<dbReference type="SUPFAM" id="SSF63520">
    <property type="entry name" value="PTS-regulatory domain, PRD"/>
    <property type="match status" value="2"/>
</dbReference>
<dbReference type="InterPro" id="IPR036634">
    <property type="entry name" value="PRD_sf"/>
</dbReference>
<dbReference type="AlphaFoldDB" id="A0A6N7VEK8"/>
<dbReference type="InterPro" id="IPR007737">
    <property type="entry name" value="Mga_HTH"/>
</dbReference>
<dbReference type="Gene3D" id="1.10.1790.10">
    <property type="entry name" value="PRD domain"/>
    <property type="match status" value="2"/>
</dbReference>
<feature type="domain" description="PTS EIIA type-2" evidence="6">
    <location>
        <begin position="487"/>
        <end position="626"/>
    </location>
</feature>
<name>A0A6N7VEK8_9FIRM</name>
<evidence type="ECO:0000259" key="8">
    <source>
        <dbReference type="PROSITE" id="PS51372"/>
    </source>
</evidence>
<feature type="domain" description="PTS EIIB type-2" evidence="7">
    <location>
        <begin position="394"/>
        <end position="485"/>
    </location>
</feature>
<dbReference type="InterPro" id="IPR013011">
    <property type="entry name" value="PTS_EIIB_2"/>
</dbReference>